<dbReference type="Gene3D" id="3.50.50.60">
    <property type="entry name" value="FAD/NAD(P)-binding domain"/>
    <property type="match status" value="2"/>
</dbReference>
<dbReference type="InterPro" id="IPR002938">
    <property type="entry name" value="FAD-bd"/>
</dbReference>
<accession>A0A147I5R6</accession>
<dbReference type="PANTHER" id="PTHR42784:SF1">
    <property type="entry name" value="PYRANOSE 2-OXIDASE"/>
    <property type="match status" value="1"/>
</dbReference>
<feature type="domain" description="Glucose-methanol-choline oxidoreductase N-terminal" evidence="6">
    <location>
        <begin position="183"/>
        <end position="263"/>
    </location>
</feature>
<comment type="similarity">
    <text evidence="2">Belongs to the GMC oxidoreductase family.</text>
</comment>
<reference evidence="9 10" key="1">
    <citation type="journal article" date="2016" name="Front. Microbiol.">
        <title>Genomic Resource of Rice Seed Associated Bacteria.</title>
        <authorList>
            <person name="Midha S."/>
            <person name="Bansal K."/>
            <person name="Sharma S."/>
            <person name="Kumar N."/>
            <person name="Patil P.P."/>
            <person name="Chaudhry V."/>
            <person name="Patil P.B."/>
        </authorList>
    </citation>
    <scope>NUCLEOTIDE SEQUENCE [LARGE SCALE GENOMIC DNA]</scope>
    <source>
        <strain evidence="9 10">NS334</strain>
    </source>
</reference>
<keyword evidence="5" id="KW-0560">Oxidoreductase</keyword>
<dbReference type="OrthoDB" id="9798604at2"/>
<dbReference type="Proteomes" id="UP000074310">
    <property type="component" value="Unassembled WGS sequence"/>
</dbReference>
<dbReference type="Pfam" id="PF01494">
    <property type="entry name" value="FAD_binding_3"/>
    <property type="match status" value="1"/>
</dbReference>
<evidence type="ECO:0000259" key="7">
    <source>
        <dbReference type="Pfam" id="PF01494"/>
    </source>
</evidence>
<keyword evidence="10" id="KW-1185">Reference proteome</keyword>
<proteinExistence type="inferred from homology"/>
<comment type="cofactor">
    <cofactor evidence="1">
        <name>FAD</name>
        <dbReference type="ChEBI" id="CHEBI:57692"/>
    </cofactor>
</comment>
<dbReference type="SUPFAM" id="SSF51905">
    <property type="entry name" value="FAD/NAD(P)-binding domain"/>
    <property type="match status" value="1"/>
</dbReference>
<comment type="caution">
    <text evidence="9">The sequence shown here is derived from an EMBL/GenBank/DDBJ whole genome shotgun (WGS) entry which is preliminary data.</text>
</comment>
<dbReference type="AlphaFoldDB" id="A0A147I5R6"/>
<evidence type="ECO:0000313" key="9">
    <source>
        <dbReference type="EMBL" id="KTT74067.1"/>
    </source>
</evidence>
<dbReference type="InterPro" id="IPR007867">
    <property type="entry name" value="GMC_OxRtase_C"/>
</dbReference>
<name>A0A147I5R6_9SPHN</name>
<evidence type="ECO:0008006" key="11">
    <source>
        <dbReference type="Google" id="ProtNLM"/>
    </source>
</evidence>
<keyword evidence="4" id="KW-0274">FAD</keyword>
<dbReference type="EMBL" id="LDTB01000013">
    <property type="protein sequence ID" value="KTT74067.1"/>
    <property type="molecule type" value="Genomic_DNA"/>
</dbReference>
<feature type="domain" description="Glucose-methanol-choline oxidoreductase C-terminal" evidence="8">
    <location>
        <begin position="421"/>
        <end position="545"/>
    </location>
</feature>
<dbReference type="PATRIC" id="fig|869719.3.peg.582"/>
<dbReference type="Pfam" id="PF05199">
    <property type="entry name" value="GMC_oxred_C"/>
    <property type="match status" value="1"/>
</dbReference>
<feature type="domain" description="FAD-binding" evidence="7">
    <location>
        <begin position="17"/>
        <end position="48"/>
    </location>
</feature>
<dbReference type="InterPro" id="IPR051473">
    <property type="entry name" value="P2Ox-like"/>
</dbReference>
<evidence type="ECO:0000256" key="3">
    <source>
        <dbReference type="ARBA" id="ARBA00022630"/>
    </source>
</evidence>
<evidence type="ECO:0000259" key="8">
    <source>
        <dbReference type="Pfam" id="PF05199"/>
    </source>
</evidence>
<evidence type="ECO:0000256" key="1">
    <source>
        <dbReference type="ARBA" id="ARBA00001974"/>
    </source>
</evidence>
<dbReference type="PRINTS" id="PR00469">
    <property type="entry name" value="PNDRDTASEII"/>
</dbReference>
<evidence type="ECO:0000256" key="4">
    <source>
        <dbReference type="ARBA" id="ARBA00022827"/>
    </source>
</evidence>
<evidence type="ECO:0000256" key="5">
    <source>
        <dbReference type="ARBA" id="ARBA00023002"/>
    </source>
</evidence>
<dbReference type="GO" id="GO:0016614">
    <property type="term" value="F:oxidoreductase activity, acting on CH-OH group of donors"/>
    <property type="evidence" value="ECO:0007669"/>
    <property type="project" value="InterPro"/>
</dbReference>
<dbReference type="InterPro" id="IPR036188">
    <property type="entry name" value="FAD/NAD-bd_sf"/>
</dbReference>
<sequence length="561" mass="60410">MIADARRAALPDTLAADLVIVGAGPAGIALALALEDAGLDVMLVEAGGDRFDKAGQELLRAEAVSPPSHSPGEMYRRRQFGGTSAVWGGRCIPFDPIDFETRDWMPDARWPIAYEEVARHYPQAMALADAGLAAFSAGEADPGEADPALPGTGADAITERIERFSHPMDFGGYYRARLAKAARVRVLTNAGVEQILTDTGGTRAAGVRLHLDGGRRVTVAAPRVVIAAGGIETARLLLASDAVCPAGLGNEHDLVGRFYQCHLEGELGTIAFHPPAGHHRFDYFRSHDGVYCRRFLWLSPEAQRRERLAGMVLRPAHPSIVDPAHRHPVLSAMYLAKNMIVPEYARKMTALEHEARRTRGGSAAAFHAAHLRNIVLGAPRLLGFGIDWTRRRILATRKLPSVLLEEPGGVYPLDLNGEQEPHRDSRVRLGIERDASGVRRAIIDWRCTEADKQRMIHGVRTIAAAVNQSGAATITLDDAQAEAWRDNPVPVGGHHIGTARMADDPRRGVCDANAELFGTRGVFVAGAAAFPTSSFANPTLTLLALTLRLAAHLRASGKTGA</sequence>
<evidence type="ECO:0000256" key="2">
    <source>
        <dbReference type="ARBA" id="ARBA00010790"/>
    </source>
</evidence>
<dbReference type="InterPro" id="IPR000172">
    <property type="entry name" value="GMC_OxRdtase_N"/>
</dbReference>
<evidence type="ECO:0000259" key="6">
    <source>
        <dbReference type="Pfam" id="PF00732"/>
    </source>
</evidence>
<keyword evidence="3" id="KW-0285">Flavoprotein</keyword>
<dbReference type="RefSeq" id="WP_058755013.1">
    <property type="nucleotide sequence ID" value="NZ_LDTB01000013.1"/>
</dbReference>
<dbReference type="GO" id="GO:0071949">
    <property type="term" value="F:FAD binding"/>
    <property type="evidence" value="ECO:0007669"/>
    <property type="project" value="InterPro"/>
</dbReference>
<dbReference type="PANTHER" id="PTHR42784">
    <property type="entry name" value="PYRANOSE 2-OXIDASE"/>
    <property type="match status" value="1"/>
</dbReference>
<protein>
    <recommendedName>
        <fullName evidence="11">FAD-dependent oxidoreductase</fullName>
    </recommendedName>
</protein>
<evidence type="ECO:0000313" key="10">
    <source>
        <dbReference type="Proteomes" id="UP000074310"/>
    </source>
</evidence>
<gene>
    <name evidence="9" type="ORF">NS334_05720</name>
</gene>
<organism evidence="9 10">
    <name type="scientific">Sphingomonas endophytica</name>
    <dbReference type="NCBI Taxonomy" id="869719"/>
    <lineage>
        <taxon>Bacteria</taxon>
        <taxon>Pseudomonadati</taxon>
        <taxon>Pseudomonadota</taxon>
        <taxon>Alphaproteobacteria</taxon>
        <taxon>Sphingomonadales</taxon>
        <taxon>Sphingomonadaceae</taxon>
        <taxon>Sphingomonas</taxon>
    </lineage>
</organism>
<dbReference type="Pfam" id="PF00732">
    <property type="entry name" value="GMC_oxred_N"/>
    <property type="match status" value="1"/>
</dbReference>